<keyword evidence="2" id="KW-0489">Methyltransferase</keyword>
<proteinExistence type="predicted"/>
<dbReference type="GO" id="GO:0032259">
    <property type="term" value="P:methylation"/>
    <property type="evidence" value="ECO:0007669"/>
    <property type="project" value="UniProtKB-KW"/>
</dbReference>
<dbReference type="Proteomes" id="UP000755667">
    <property type="component" value="Unassembled WGS sequence"/>
</dbReference>
<dbReference type="EMBL" id="JAFBXE010000007">
    <property type="protein sequence ID" value="MBM2413136.1"/>
    <property type="molecule type" value="Genomic_DNA"/>
</dbReference>
<reference evidence="2 5" key="1">
    <citation type="submission" date="2021-01" db="EMBL/GenBank/DDBJ databases">
        <title>Diatom-associated Roseobacters Show Island Model of Population Structure.</title>
        <authorList>
            <person name="Qu L."/>
            <person name="Feng X."/>
            <person name="Chen Y."/>
            <person name="Li L."/>
            <person name="Wang X."/>
            <person name="Hu Z."/>
            <person name="Wang H."/>
            <person name="Luo H."/>
        </authorList>
    </citation>
    <scope>NUCLEOTIDE SEQUENCE</scope>
    <source>
        <strain evidence="3 5">CC28-63</strain>
        <strain evidence="2">CC28-69</strain>
    </source>
</reference>
<keyword evidence="2" id="KW-0808">Transferase</keyword>
<comment type="caution">
    <text evidence="2">The sequence shown here is derived from an EMBL/GenBank/DDBJ whole genome shotgun (WGS) entry which is preliminary data.</text>
</comment>
<accession>A0A9Q2NSZ8</accession>
<gene>
    <name evidence="2" type="ORF">JQX41_12535</name>
    <name evidence="3" type="ORF">JQX48_12540</name>
</gene>
<dbReference type="Gene3D" id="3.40.50.150">
    <property type="entry name" value="Vaccinia Virus protein VP39"/>
    <property type="match status" value="1"/>
</dbReference>
<name>A0A9Q2NSZ8_9RHOB</name>
<dbReference type="NCBIfam" id="TIGR01444">
    <property type="entry name" value="fkbM_fam"/>
    <property type="match status" value="1"/>
</dbReference>
<dbReference type="AlphaFoldDB" id="A0A9Q2NSZ8"/>
<dbReference type="SUPFAM" id="SSF53335">
    <property type="entry name" value="S-adenosyl-L-methionine-dependent methyltransferases"/>
    <property type="match status" value="1"/>
</dbReference>
<evidence type="ECO:0000313" key="3">
    <source>
        <dbReference type="EMBL" id="MBM2417804.1"/>
    </source>
</evidence>
<evidence type="ECO:0000313" key="5">
    <source>
        <dbReference type="Proteomes" id="UP000809440"/>
    </source>
</evidence>
<dbReference type="RefSeq" id="WP_176234520.1">
    <property type="nucleotide sequence ID" value="NZ_JAFBWU010000007.1"/>
</dbReference>
<dbReference type="PANTHER" id="PTHR36973">
    <property type="entry name" value="SLL1456 PROTEIN-RELATED"/>
    <property type="match status" value="1"/>
</dbReference>
<dbReference type="Pfam" id="PF05050">
    <property type="entry name" value="Methyltransf_21"/>
    <property type="match status" value="1"/>
</dbReference>
<dbReference type="EMBL" id="JAFBXF010000007">
    <property type="protein sequence ID" value="MBM2417804.1"/>
    <property type="molecule type" value="Genomic_DNA"/>
</dbReference>
<evidence type="ECO:0000313" key="2">
    <source>
        <dbReference type="EMBL" id="MBM2413136.1"/>
    </source>
</evidence>
<dbReference type="GeneID" id="62642432"/>
<dbReference type="InterPro" id="IPR006342">
    <property type="entry name" value="FkbM_mtfrase"/>
</dbReference>
<sequence>MHDLLQPERLIEIVDVGANPISAPDYQPLFAAGLARVTGFEPQEAAFKALEPMQSETARFFPFAVGDGTDKELKVCKTSGFTSLLEPNIKTFDFLGRYHRAGRVLERIEMPTKRLDDIDGLGQVDFLKIDIQGGEVDVFNHGREALKTCAAVMTEVAFVPLYEDQPLVDTQMAVMREQGFQLHKFMFVKSIPISSKLAGATIPNKVARNQLIDGDAVFIKDLFDLGDAPDERLKHLALLAEGCFRSPDLVVRCLSLLVERGTIAEADCAAYLTELEHA</sequence>
<dbReference type="Proteomes" id="UP000809440">
    <property type="component" value="Unassembled WGS sequence"/>
</dbReference>
<keyword evidence="5" id="KW-1185">Reference proteome</keyword>
<dbReference type="InterPro" id="IPR029063">
    <property type="entry name" value="SAM-dependent_MTases_sf"/>
</dbReference>
<evidence type="ECO:0000259" key="1">
    <source>
        <dbReference type="Pfam" id="PF05050"/>
    </source>
</evidence>
<dbReference type="GO" id="GO:0008171">
    <property type="term" value="F:O-methyltransferase activity"/>
    <property type="evidence" value="ECO:0007669"/>
    <property type="project" value="TreeGrafter"/>
</dbReference>
<evidence type="ECO:0000313" key="4">
    <source>
        <dbReference type="Proteomes" id="UP000755667"/>
    </source>
</evidence>
<dbReference type="InterPro" id="IPR053188">
    <property type="entry name" value="FkbM_Methyltransferase"/>
</dbReference>
<dbReference type="PANTHER" id="PTHR36973:SF4">
    <property type="entry name" value="NODULATION PROTEIN"/>
    <property type="match status" value="1"/>
</dbReference>
<organism evidence="2 4">
    <name type="scientific">Marivita cryptomonadis</name>
    <dbReference type="NCBI Taxonomy" id="505252"/>
    <lineage>
        <taxon>Bacteria</taxon>
        <taxon>Pseudomonadati</taxon>
        <taxon>Pseudomonadota</taxon>
        <taxon>Alphaproteobacteria</taxon>
        <taxon>Rhodobacterales</taxon>
        <taxon>Roseobacteraceae</taxon>
        <taxon>Marivita</taxon>
    </lineage>
</organism>
<protein>
    <submittedName>
        <fullName evidence="2">FkbM family methyltransferase</fullName>
    </submittedName>
</protein>
<feature type="domain" description="Methyltransferase FkbM" evidence="1">
    <location>
        <begin position="15"/>
        <end position="182"/>
    </location>
</feature>